<feature type="transmembrane region" description="Helical" evidence="1">
    <location>
        <begin position="12"/>
        <end position="33"/>
    </location>
</feature>
<name>A0A0G0QI03_9BACT</name>
<feature type="transmembrane region" description="Helical" evidence="1">
    <location>
        <begin position="39"/>
        <end position="58"/>
    </location>
</feature>
<feature type="transmembrane region" description="Helical" evidence="1">
    <location>
        <begin position="79"/>
        <end position="96"/>
    </location>
</feature>
<dbReference type="AlphaFoldDB" id="A0A0G0QI03"/>
<dbReference type="Proteomes" id="UP000034687">
    <property type="component" value="Unassembled WGS sequence"/>
</dbReference>
<evidence type="ECO:0000313" key="3">
    <source>
        <dbReference type="Proteomes" id="UP000034687"/>
    </source>
</evidence>
<protein>
    <submittedName>
        <fullName evidence="2">Uncharacterized protein</fullName>
    </submittedName>
</protein>
<accession>A0A0G0QI03</accession>
<dbReference type="PATRIC" id="fig|1618575.3.peg.30"/>
<comment type="caution">
    <text evidence="2">The sequence shown here is derived from an EMBL/GenBank/DDBJ whole genome shotgun (WGS) entry which is preliminary data.</text>
</comment>
<sequence length="339" mass="39362">MGNFWSHLRKIFFLSWSLSILFLSLESFSYSGLILKHTGINPLLILVICLVSGLLLTFNPNKEVFDLWRPKGTTLAYTFNRILFFVFTLGYLFLLGQEISNYRNYVFSKFHIDISLLLRGVLFLGLIEAIKILEKIREMGILERTSKFIKSRSKSQLFSTEKIYAILFLFSSFLVLANNLSGTSKLLLKNSLYIIANPFTTYAEKMRYLVGGKFYDYTQFVKDNTPENATILIPPQGYPWPQTGNRFYLRYFLYPRTLINGEEFSPKVDLDKGEVDFVLVVWGESSASQYGYTNGWPKFDVKTTKAIYWKEDGSVIETEQDYNFNSDNYNDWGLIEVKK</sequence>
<feature type="transmembrane region" description="Helical" evidence="1">
    <location>
        <begin position="163"/>
        <end position="181"/>
    </location>
</feature>
<keyword evidence="1" id="KW-0812">Transmembrane</keyword>
<reference evidence="2 3" key="1">
    <citation type="journal article" date="2015" name="Nature">
        <title>rRNA introns, odd ribosomes, and small enigmatic genomes across a large radiation of phyla.</title>
        <authorList>
            <person name="Brown C.T."/>
            <person name="Hug L.A."/>
            <person name="Thomas B.C."/>
            <person name="Sharon I."/>
            <person name="Castelle C.J."/>
            <person name="Singh A."/>
            <person name="Wilkins M.J."/>
            <person name="Williams K.H."/>
            <person name="Banfield J.F."/>
        </authorList>
    </citation>
    <scope>NUCLEOTIDE SEQUENCE [LARGE SCALE GENOMIC DNA]</scope>
</reference>
<keyword evidence="1" id="KW-0472">Membrane</keyword>
<organism evidence="2 3">
    <name type="scientific">Candidatus Woesebacteria bacterium GW2011_GWB1_40_101</name>
    <dbReference type="NCBI Taxonomy" id="1618575"/>
    <lineage>
        <taxon>Bacteria</taxon>
        <taxon>Candidatus Woeseibacteriota</taxon>
    </lineage>
</organism>
<evidence type="ECO:0000256" key="1">
    <source>
        <dbReference type="SAM" id="Phobius"/>
    </source>
</evidence>
<keyword evidence="1" id="KW-1133">Transmembrane helix</keyword>
<proteinExistence type="predicted"/>
<evidence type="ECO:0000313" key="2">
    <source>
        <dbReference type="EMBL" id="KKR39753.1"/>
    </source>
</evidence>
<feature type="transmembrane region" description="Helical" evidence="1">
    <location>
        <begin position="116"/>
        <end position="133"/>
    </location>
</feature>
<gene>
    <name evidence="2" type="ORF">UT72_C0002G0007</name>
</gene>
<dbReference type="EMBL" id="LBXW01000002">
    <property type="protein sequence ID" value="KKR39753.1"/>
    <property type="molecule type" value="Genomic_DNA"/>
</dbReference>